<evidence type="ECO:0000256" key="3">
    <source>
        <dbReference type="ARBA" id="ARBA00022529"/>
    </source>
</evidence>
<feature type="signal peptide" evidence="7">
    <location>
        <begin position="1"/>
        <end position="20"/>
    </location>
</feature>
<accession>A0A815PXL5</accession>
<comment type="caution">
    <text evidence="10">The sequence shown here is derived from an EMBL/GenBank/DDBJ whole genome shotgun (WGS) entry which is preliminary data.</text>
</comment>
<evidence type="ECO:0000256" key="5">
    <source>
        <dbReference type="ARBA" id="ARBA00023022"/>
    </source>
</evidence>
<evidence type="ECO:0000313" key="12">
    <source>
        <dbReference type="Proteomes" id="UP000663852"/>
    </source>
</evidence>
<evidence type="ECO:0000259" key="8">
    <source>
        <dbReference type="PROSITE" id="PS51378"/>
    </source>
</evidence>
<keyword evidence="6" id="KW-1015">Disulfide bond</keyword>
<evidence type="ECO:0000313" key="10">
    <source>
        <dbReference type="EMBL" id="CAF1455656.1"/>
    </source>
</evidence>
<dbReference type="SMART" id="SM00505">
    <property type="entry name" value="Knot1"/>
    <property type="match status" value="1"/>
</dbReference>
<sequence>MHIQTFIAILLVVIISLTSGATINNIGDETEVLPLRVTCDIASISAFGVSFGDSLCAANCIRLGYKGGYCNSQKVCNCRR</sequence>
<keyword evidence="2" id="KW-0964">Secreted</keyword>
<gene>
    <name evidence="10" type="ORF">EDS130_LOCUS39813</name>
    <name evidence="9" type="ORF">XAT740_LOCUS33206</name>
</gene>
<dbReference type="PANTHER" id="PTHR13645">
    <property type="entry name" value="DEFENSIN"/>
    <property type="match status" value="1"/>
</dbReference>
<feature type="domain" description="Invertebrate defensins family profile" evidence="8">
    <location>
        <begin position="36"/>
        <end position="80"/>
    </location>
</feature>
<dbReference type="Pfam" id="PF01097">
    <property type="entry name" value="Defensin_2"/>
    <property type="match status" value="1"/>
</dbReference>
<keyword evidence="4" id="KW-0211">Defensin</keyword>
<dbReference type="Gene3D" id="3.30.30.10">
    <property type="entry name" value="Knottin, scorpion toxin-like"/>
    <property type="match status" value="1"/>
</dbReference>
<protein>
    <recommendedName>
        <fullName evidence="8">Invertebrate defensins family profile domain-containing protein</fullName>
    </recommendedName>
</protein>
<dbReference type="GO" id="GO:0005615">
    <property type="term" value="C:extracellular space"/>
    <property type="evidence" value="ECO:0007669"/>
    <property type="project" value="TreeGrafter"/>
</dbReference>
<dbReference type="PROSITE" id="PS51378">
    <property type="entry name" value="INVERT_DEFENSINS"/>
    <property type="match status" value="1"/>
</dbReference>
<keyword evidence="5" id="KW-0044">Antibiotic</keyword>
<dbReference type="CDD" id="cd21806">
    <property type="entry name" value="DEFL_defensin-like"/>
    <property type="match status" value="1"/>
</dbReference>
<evidence type="ECO:0000313" key="9">
    <source>
        <dbReference type="EMBL" id="CAF1383512.1"/>
    </source>
</evidence>
<keyword evidence="11" id="KW-1185">Reference proteome</keyword>
<dbReference type="InterPro" id="IPR036574">
    <property type="entry name" value="Scorpion_toxin-like_sf"/>
</dbReference>
<dbReference type="GO" id="GO:0042742">
    <property type="term" value="P:defense response to bacterium"/>
    <property type="evidence" value="ECO:0007669"/>
    <property type="project" value="UniProtKB-KW"/>
</dbReference>
<dbReference type="PANTHER" id="PTHR13645:SF0">
    <property type="entry name" value="DEFENSIN"/>
    <property type="match status" value="1"/>
</dbReference>
<keyword evidence="3" id="KW-0929">Antimicrobial</keyword>
<evidence type="ECO:0000313" key="11">
    <source>
        <dbReference type="Proteomes" id="UP000663828"/>
    </source>
</evidence>
<name>A0A815PXL5_ADIRI</name>
<comment type="subcellular location">
    <subcellularLocation>
        <location evidence="1">Secreted</location>
    </subcellularLocation>
</comment>
<dbReference type="SUPFAM" id="SSF57095">
    <property type="entry name" value="Scorpion toxin-like"/>
    <property type="match status" value="1"/>
</dbReference>
<proteinExistence type="predicted"/>
<organism evidence="10 12">
    <name type="scientific">Adineta ricciae</name>
    <name type="common">Rotifer</name>
    <dbReference type="NCBI Taxonomy" id="249248"/>
    <lineage>
        <taxon>Eukaryota</taxon>
        <taxon>Metazoa</taxon>
        <taxon>Spiralia</taxon>
        <taxon>Gnathifera</taxon>
        <taxon>Rotifera</taxon>
        <taxon>Eurotatoria</taxon>
        <taxon>Bdelloidea</taxon>
        <taxon>Adinetida</taxon>
        <taxon>Adinetidae</taxon>
        <taxon>Adineta</taxon>
    </lineage>
</organism>
<evidence type="ECO:0000256" key="2">
    <source>
        <dbReference type="ARBA" id="ARBA00022525"/>
    </source>
</evidence>
<keyword evidence="7" id="KW-0732">Signal</keyword>
<evidence type="ECO:0000256" key="6">
    <source>
        <dbReference type="ARBA" id="ARBA00023157"/>
    </source>
</evidence>
<dbReference type="EMBL" id="CAJNOR010003157">
    <property type="protein sequence ID" value="CAF1383512.1"/>
    <property type="molecule type" value="Genomic_DNA"/>
</dbReference>
<dbReference type="InterPro" id="IPR003614">
    <property type="entry name" value="Knottins"/>
</dbReference>
<evidence type="ECO:0000256" key="4">
    <source>
        <dbReference type="ARBA" id="ARBA00022940"/>
    </source>
</evidence>
<dbReference type="Proteomes" id="UP000663852">
    <property type="component" value="Unassembled WGS sequence"/>
</dbReference>
<dbReference type="InterPro" id="IPR001542">
    <property type="entry name" value="Defensin_invertebrate/fungal"/>
</dbReference>
<dbReference type="OrthoDB" id="10038290at2759"/>
<evidence type="ECO:0000256" key="7">
    <source>
        <dbReference type="SAM" id="SignalP"/>
    </source>
</evidence>
<dbReference type="GO" id="GO:0006959">
    <property type="term" value="P:humoral immune response"/>
    <property type="evidence" value="ECO:0007669"/>
    <property type="project" value="TreeGrafter"/>
</dbReference>
<dbReference type="Proteomes" id="UP000663828">
    <property type="component" value="Unassembled WGS sequence"/>
</dbReference>
<feature type="chain" id="PRO_5035687727" description="Invertebrate defensins family profile domain-containing protein" evidence="7">
    <location>
        <begin position="21"/>
        <end position="80"/>
    </location>
</feature>
<dbReference type="AlphaFoldDB" id="A0A815PXL5"/>
<dbReference type="EMBL" id="CAJNOJ010000458">
    <property type="protein sequence ID" value="CAF1455656.1"/>
    <property type="molecule type" value="Genomic_DNA"/>
</dbReference>
<evidence type="ECO:0000256" key="1">
    <source>
        <dbReference type="ARBA" id="ARBA00004613"/>
    </source>
</evidence>
<dbReference type="FunFam" id="3.30.30.10:FF:000005">
    <property type="entry name" value="Defensin"/>
    <property type="match status" value="1"/>
</dbReference>
<reference evidence="10" key="1">
    <citation type="submission" date="2021-02" db="EMBL/GenBank/DDBJ databases">
        <authorList>
            <person name="Nowell W R."/>
        </authorList>
    </citation>
    <scope>NUCLEOTIDE SEQUENCE</scope>
</reference>